<evidence type="ECO:0000256" key="3">
    <source>
        <dbReference type="ARBA" id="ARBA00008873"/>
    </source>
</evidence>
<evidence type="ECO:0000313" key="16">
    <source>
        <dbReference type="EMBL" id="KAF6029575.1"/>
    </source>
</evidence>
<evidence type="ECO:0000256" key="8">
    <source>
        <dbReference type="ARBA" id="ARBA00022989"/>
    </source>
</evidence>
<dbReference type="GO" id="GO:0005385">
    <property type="term" value="F:zinc ion transmembrane transporter activity"/>
    <property type="evidence" value="ECO:0007669"/>
    <property type="project" value="InterPro"/>
</dbReference>
<comment type="catalytic activity">
    <reaction evidence="11">
        <text>Zn(2+)(in) = Zn(2+)(out)</text>
        <dbReference type="Rhea" id="RHEA:29351"/>
        <dbReference type="ChEBI" id="CHEBI:29105"/>
    </reaction>
</comment>
<dbReference type="GO" id="GO:0006882">
    <property type="term" value="P:intracellular zinc ion homeostasis"/>
    <property type="evidence" value="ECO:0007669"/>
    <property type="project" value="InterPro"/>
</dbReference>
<gene>
    <name evidence="16" type="ORF">EB796_012144</name>
</gene>
<evidence type="ECO:0000313" key="17">
    <source>
        <dbReference type="Proteomes" id="UP000593567"/>
    </source>
</evidence>
<evidence type="ECO:0000256" key="1">
    <source>
        <dbReference type="ARBA" id="ARBA00004141"/>
    </source>
</evidence>
<dbReference type="OrthoDB" id="78669at2759"/>
<dbReference type="Gene3D" id="1.20.1510.10">
    <property type="entry name" value="Cation efflux protein transmembrane domain"/>
    <property type="match status" value="1"/>
</dbReference>
<evidence type="ECO:0000256" key="4">
    <source>
        <dbReference type="ARBA" id="ARBA00011182"/>
    </source>
</evidence>
<dbReference type="InterPro" id="IPR058533">
    <property type="entry name" value="Cation_efflux_TM"/>
</dbReference>
<feature type="compositionally biased region" description="Basic and acidic residues" evidence="13">
    <location>
        <begin position="189"/>
        <end position="208"/>
    </location>
</feature>
<feature type="region of interest" description="Disordered" evidence="13">
    <location>
        <begin position="167"/>
        <end position="223"/>
    </location>
</feature>
<dbReference type="SUPFAM" id="SSF161111">
    <property type="entry name" value="Cation efflux protein transmembrane domain-like"/>
    <property type="match status" value="1"/>
</dbReference>
<dbReference type="GO" id="GO:0031410">
    <property type="term" value="C:cytoplasmic vesicle"/>
    <property type="evidence" value="ECO:0007669"/>
    <property type="project" value="TreeGrafter"/>
</dbReference>
<accession>A0A7J7JUH7</accession>
<dbReference type="GO" id="GO:0005794">
    <property type="term" value="C:Golgi apparatus"/>
    <property type="evidence" value="ECO:0007669"/>
    <property type="project" value="UniProtKB-SubCell"/>
</dbReference>
<evidence type="ECO:0000256" key="10">
    <source>
        <dbReference type="ARBA" id="ARBA00023136"/>
    </source>
</evidence>
<evidence type="ECO:0000256" key="12">
    <source>
        <dbReference type="ARBA" id="ARBA00046010"/>
    </source>
</evidence>
<evidence type="ECO:0000259" key="15">
    <source>
        <dbReference type="Pfam" id="PF01545"/>
    </source>
</evidence>
<name>A0A7J7JUH7_BUGNE</name>
<keyword evidence="9" id="KW-0406">Ion transport</keyword>
<dbReference type="GO" id="GO:1904257">
    <property type="term" value="P:zinc ion import into Golgi lumen"/>
    <property type="evidence" value="ECO:0007669"/>
    <property type="project" value="TreeGrafter"/>
</dbReference>
<dbReference type="InterPro" id="IPR027469">
    <property type="entry name" value="Cation_efflux_TMD_sf"/>
</dbReference>
<comment type="subunit">
    <text evidence="4">Homooligomer.</text>
</comment>
<feature type="transmembrane region" description="Helical" evidence="14">
    <location>
        <begin position="68"/>
        <end position="86"/>
    </location>
</feature>
<keyword evidence="7" id="KW-0864">Zinc transport</keyword>
<reference evidence="16" key="1">
    <citation type="submission" date="2020-06" db="EMBL/GenBank/DDBJ databases">
        <title>Draft genome of Bugula neritina, a colonial animal packing powerful symbionts and potential medicines.</title>
        <authorList>
            <person name="Rayko M."/>
        </authorList>
    </citation>
    <scope>NUCLEOTIDE SEQUENCE [LARGE SCALE GENOMIC DNA]</scope>
    <source>
        <strain evidence="16">Kwan_BN1</strain>
    </source>
</reference>
<organism evidence="16 17">
    <name type="scientific">Bugula neritina</name>
    <name type="common">Brown bryozoan</name>
    <name type="synonym">Sertularia neritina</name>
    <dbReference type="NCBI Taxonomy" id="10212"/>
    <lineage>
        <taxon>Eukaryota</taxon>
        <taxon>Metazoa</taxon>
        <taxon>Spiralia</taxon>
        <taxon>Lophotrochozoa</taxon>
        <taxon>Bryozoa</taxon>
        <taxon>Gymnolaemata</taxon>
        <taxon>Cheilostomatida</taxon>
        <taxon>Flustrina</taxon>
        <taxon>Buguloidea</taxon>
        <taxon>Bugulidae</taxon>
        <taxon>Bugula</taxon>
    </lineage>
</organism>
<evidence type="ECO:0000256" key="11">
    <source>
        <dbReference type="ARBA" id="ARBA00034634"/>
    </source>
</evidence>
<feature type="transmembrane region" description="Helical" evidence="14">
    <location>
        <begin position="258"/>
        <end position="280"/>
    </location>
</feature>
<evidence type="ECO:0000256" key="13">
    <source>
        <dbReference type="SAM" id="MobiDB-lite"/>
    </source>
</evidence>
<keyword evidence="17" id="KW-1185">Reference proteome</keyword>
<evidence type="ECO:0000256" key="14">
    <source>
        <dbReference type="SAM" id="Phobius"/>
    </source>
</evidence>
<feature type="domain" description="Cation efflux protein transmembrane" evidence="15">
    <location>
        <begin position="37"/>
        <end position="288"/>
    </location>
</feature>
<evidence type="ECO:0000256" key="2">
    <source>
        <dbReference type="ARBA" id="ARBA00004601"/>
    </source>
</evidence>
<proteinExistence type="inferred from homology"/>
<protein>
    <recommendedName>
        <fullName evidence="15">Cation efflux protein transmembrane domain-containing protein</fullName>
    </recommendedName>
</protein>
<dbReference type="Proteomes" id="UP000593567">
    <property type="component" value="Unassembled WGS sequence"/>
</dbReference>
<dbReference type="AlphaFoldDB" id="A0A7J7JUH7"/>
<dbReference type="InterPro" id="IPR045316">
    <property type="entry name" value="Msc2-like"/>
</dbReference>
<dbReference type="EMBL" id="VXIV02001809">
    <property type="protein sequence ID" value="KAF6029575.1"/>
    <property type="molecule type" value="Genomic_DNA"/>
</dbReference>
<keyword evidence="7" id="KW-0862">Zinc</keyword>
<evidence type="ECO:0000256" key="5">
    <source>
        <dbReference type="ARBA" id="ARBA00022448"/>
    </source>
</evidence>
<feature type="transmembrane region" description="Helical" evidence="14">
    <location>
        <begin position="36"/>
        <end position="56"/>
    </location>
</feature>
<comment type="similarity">
    <text evidence="3">Belongs to the cation diffusion facilitator (CDF) transporter (TC 2.A.4) family. SLC30A subfamily.</text>
</comment>
<sequence length="332" mass="36318">MLPVHSGDKVYKPQPKFIQKVSGWMRLILSDKGSRNLFFFLLINLSMAFVELFYGMWTNSLGLISDSFHMFFDCTALLAGLAASVISKWRANEAFSYGYVRIEILAGFCNGLFLFFIAFFIFSEAVERAFEPPEVKHDRLMLISVLGLLVNLVGIFVFQHGGAHGHSHGGGGHSHGGGSHSHGVGISDSHGHSHGSDHGHSHGSDHGHSHSGHGHSHAPPGASQTQIMQGVFLHILADTLGSVGVIISSALIHQYNWFLADPICSMFIAALIAMSVIPLIRDSVGVLLMRTPKELDLELPACYTRQNHKTAAKMIEKIRVNVFLTTTCHNND</sequence>
<comment type="function">
    <text evidence="12">Zinc ion transporter mediating zinc entry from the cytosol into the lumen of organelles along the secretory pathway. By contributing to zinc ion homeostasis within the early secretory pathway, regulates the activation and folding of enzymes like alkaline phosphatases.</text>
</comment>
<dbReference type="InterPro" id="IPR002524">
    <property type="entry name" value="Cation_efflux"/>
</dbReference>
<evidence type="ECO:0000256" key="6">
    <source>
        <dbReference type="ARBA" id="ARBA00022692"/>
    </source>
</evidence>
<evidence type="ECO:0000256" key="9">
    <source>
        <dbReference type="ARBA" id="ARBA00023065"/>
    </source>
</evidence>
<keyword evidence="5" id="KW-0813">Transport</keyword>
<feature type="transmembrane region" description="Helical" evidence="14">
    <location>
        <begin position="141"/>
        <end position="158"/>
    </location>
</feature>
<dbReference type="Pfam" id="PF01545">
    <property type="entry name" value="Cation_efflux"/>
    <property type="match status" value="1"/>
</dbReference>
<keyword evidence="10 14" id="KW-0472">Membrane</keyword>
<feature type="transmembrane region" description="Helical" evidence="14">
    <location>
        <begin position="98"/>
        <end position="121"/>
    </location>
</feature>
<evidence type="ECO:0000256" key="7">
    <source>
        <dbReference type="ARBA" id="ARBA00022906"/>
    </source>
</evidence>
<dbReference type="GO" id="GO:0016020">
    <property type="term" value="C:membrane"/>
    <property type="evidence" value="ECO:0007669"/>
    <property type="project" value="UniProtKB-SubCell"/>
</dbReference>
<dbReference type="NCBIfam" id="TIGR01297">
    <property type="entry name" value="CDF"/>
    <property type="match status" value="1"/>
</dbReference>
<dbReference type="PANTHER" id="PTHR45755">
    <property type="match status" value="1"/>
</dbReference>
<feature type="transmembrane region" description="Helical" evidence="14">
    <location>
        <begin position="231"/>
        <end position="252"/>
    </location>
</feature>
<comment type="caution">
    <text evidence="16">The sequence shown here is derived from an EMBL/GenBank/DDBJ whole genome shotgun (WGS) entry which is preliminary data.</text>
</comment>
<comment type="subcellular location">
    <subcellularLocation>
        <location evidence="2">Golgi apparatus</location>
        <location evidence="2">trans-Golgi network</location>
    </subcellularLocation>
    <subcellularLocation>
        <location evidence="1">Membrane</location>
        <topology evidence="1">Multi-pass membrane protein</topology>
    </subcellularLocation>
</comment>
<feature type="compositionally biased region" description="Gly residues" evidence="13">
    <location>
        <begin position="167"/>
        <end position="180"/>
    </location>
</feature>
<keyword evidence="8 14" id="KW-1133">Transmembrane helix</keyword>
<keyword evidence="6 14" id="KW-0812">Transmembrane</keyword>
<dbReference type="PANTHER" id="PTHR45755:SF4">
    <property type="entry name" value="ZINC TRANSPORTER 7"/>
    <property type="match status" value="1"/>
</dbReference>